<dbReference type="EMBL" id="BSST01000001">
    <property type="protein sequence ID" value="GLX79926.1"/>
    <property type="molecule type" value="Genomic_DNA"/>
</dbReference>
<reference evidence="2 3" key="1">
    <citation type="submission" date="2023-03" db="EMBL/GenBank/DDBJ databases">
        <title>Draft genome sequence of Thalassotalea insulae KCTC 62186T.</title>
        <authorList>
            <person name="Sawabe T."/>
        </authorList>
    </citation>
    <scope>NUCLEOTIDE SEQUENCE [LARGE SCALE GENOMIC DNA]</scope>
    <source>
        <strain evidence="2 3">KCTC 62186</strain>
    </source>
</reference>
<proteinExistence type="predicted"/>
<sequence length="65" mass="7848">MFNKQKWQNLKTKAQKLLELMSMSTTDYLIDEVIEIHRLTEEISTMKIQITRLQNRVNQLERNLV</sequence>
<dbReference type="Proteomes" id="UP001157186">
    <property type="component" value="Unassembled WGS sequence"/>
</dbReference>
<keyword evidence="1" id="KW-0175">Coiled coil</keyword>
<protein>
    <recommendedName>
        <fullName evidence="4">DUF904 domain-containing protein</fullName>
    </recommendedName>
</protein>
<accession>A0ABQ6H0E1</accession>
<evidence type="ECO:0000313" key="2">
    <source>
        <dbReference type="EMBL" id="GLX79926.1"/>
    </source>
</evidence>
<name>A0ABQ6H0E1_9GAMM</name>
<evidence type="ECO:0000256" key="1">
    <source>
        <dbReference type="SAM" id="Coils"/>
    </source>
</evidence>
<evidence type="ECO:0008006" key="4">
    <source>
        <dbReference type="Google" id="ProtNLM"/>
    </source>
</evidence>
<comment type="caution">
    <text evidence="2">The sequence shown here is derived from an EMBL/GenBank/DDBJ whole genome shotgun (WGS) entry which is preliminary data.</text>
</comment>
<organism evidence="2 3">
    <name type="scientific">Thalassotalea insulae</name>
    <dbReference type="NCBI Taxonomy" id="2056778"/>
    <lineage>
        <taxon>Bacteria</taxon>
        <taxon>Pseudomonadati</taxon>
        <taxon>Pseudomonadota</taxon>
        <taxon>Gammaproteobacteria</taxon>
        <taxon>Alteromonadales</taxon>
        <taxon>Colwelliaceae</taxon>
        <taxon>Thalassotalea</taxon>
    </lineage>
</organism>
<evidence type="ECO:0000313" key="3">
    <source>
        <dbReference type="Proteomes" id="UP001157186"/>
    </source>
</evidence>
<feature type="coiled-coil region" evidence="1">
    <location>
        <begin position="36"/>
        <end position="63"/>
    </location>
</feature>
<keyword evidence="3" id="KW-1185">Reference proteome</keyword>
<gene>
    <name evidence="2" type="ORF">tinsulaeT_32660</name>
</gene>